<dbReference type="RefSeq" id="WP_107644561.1">
    <property type="nucleotide sequence ID" value="NZ_PZHR01000123.1"/>
</dbReference>
<dbReference type="PANTHER" id="PTHR43477">
    <property type="entry name" value="DIHYDROANTICAPSIN 7-DEHYDROGENASE"/>
    <property type="match status" value="1"/>
</dbReference>
<dbReference type="Pfam" id="PF13561">
    <property type="entry name" value="adh_short_C2"/>
    <property type="match status" value="1"/>
</dbReference>
<evidence type="ECO:0000256" key="1">
    <source>
        <dbReference type="ARBA" id="ARBA00006484"/>
    </source>
</evidence>
<reference evidence="3 4" key="1">
    <citation type="journal article" date="2016" name="Front. Microbiol.">
        <title>Comprehensive Phylogenetic Analysis of Bovine Non-aureus Staphylococci Species Based on Whole-Genome Sequencing.</title>
        <authorList>
            <person name="Naushad S."/>
            <person name="Barkema H.W."/>
            <person name="Luby C."/>
            <person name="Condas L.A."/>
            <person name="Nobrega D.B."/>
            <person name="Carson D.A."/>
            <person name="De Buck J."/>
        </authorList>
    </citation>
    <scope>NUCLEOTIDE SEQUENCE [LARGE SCALE GENOMIC DNA]</scope>
    <source>
        <strain evidence="3 4">SNUC 4337</strain>
    </source>
</reference>
<comment type="caution">
    <text evidence="3">The sequence shown here is derived from an EMBL/GenBank/DDBJ whole genome shotgun (WGS) entry which is preliminary data.</text>
</comment>
<sequence>MKILLIGYTGLLGSVLKKEVEKKHKVIGASRHNADVEVDITDTESIKQMYKEVGKVDAVISATGAAHFGPLNEMTPELNDISIDSKLKGQVNLVLLGMEYINDGGSFTLTTGVIMDCPIFEGASSALANGGVKAFAKSAAAEAPRGIRINTVSPNVFEESPDQLKAYFPGFKPVPLKRVALEYIKSVEGIQTGQSYEIY</sequence>
<gene>
    <name evidence="3" type="ORF">BUZ61_12745</name>
</gene>
<proteinExistence type="inferred from homology"/>
<organism evidence="3 4">
    <name type="scientific">Staphylococcus nepalensis</name>
    <dbReference type="NCBI Taxonomy" id="214473"/>
    <lineage>
        <taxon>Bacteria</taxon>
        <taxon>Bacillati</taxon>
        <taxon>Bacillota</taxon>
        <taxon>Bacilli</taxon>
        <taxon>Bacillales</taxon>
        <taxon>Staphylococcaceae</taxon>
        <taxon>Staphylococcus</taxon>
    </lineage>
</organism>
<dbReference type="GO" id="GO:0016491">
    <property type="term" value="F:oxidoreductase activity"/>
    <property type="evidence" value="ECO:0007669"/>
    <property type="project" value="UniProtKB-KW"/>
</dbReference>
<evidence type="ECO:0000313" key="4">
    <source>
        <dbReference type="Proteomes" id="UP000240400"/>
    </source>
</evidence>
<dbReference type="PANTHER" id="PTHR43477:SF1">
    <property type="entry name" value="DIHYDROANTICAPSIN 7-DEHYDROGENASE"/>
    <property type="match status" value="1"/>
</dbReference>
<dbReference type="InterPro" id="IPR051122">
    <property type="entry name" value="SDR_DHRS6-like"/>
</dbReference>
<evidence type="ECO:0000256" key="2">
    <source>
        <dbReference type="ARBA" id="ARBA00023002"/>
    </source>
</evidence>
<keyword evidence="2" id="KW-0560">Oxidoreductase</keyword>
<dbReference type="SUPFAM" id="SSF51735">
    <property type="entry name" value="NAD(P)-binding Rossmann-fold domains"/>
    <property type="match status" value="1"/>
</dbReference>
<dbReference type="Gene3D" id="3.40.50.720">
    <property type="entry name" value="NAD(P)-binding Rossmann-like Domain"/>
    <property type="match status" value="1"/>
</dbReference>
<dbReference type="CDD" id="cd11731">
    <property type="entry name" value="Lin1944_like_SDR_c"/>
    <property type="match status" value="1"/>
</dbReference>
<comment type="similarity">
    <text evidence="1">Belongs to the short-chain dehydrogenases/reductases (SDR) family.</text>
</comment>
<dbReference type="EMBL" id="PZHR01000123">
    <property type="protein sequence ID" value="PTK57071.1"/>
    <property type="molecule type" value="Genomic_DNA"/>
</dbReference>
<dbReference type="NCBIfam" id="NF005754">
    <property type="entry name" value="PRK07578.1"/>
    <property type="match status" value="1"/>
</dbReference>
<dbReference type="Proteomes" id="UP000240400">
    <property type="component" value="Unassembled WGS sequence"/>
</dbReference>
<dbReference type="AlphaFoldDB" id="A0A2T4S7F5"/>
<accession>A0A2T4S7F5</accession>
<protein>
    <submittedName>
        <fullName evidence="3">Short chain dehydrogenase</fullName>
    </submittedName>
</protein>
<evidence type="ECO:0000313" key="3">
    <source>
        <dbReference type="EMBL" id="PTK57071.1"/>
    </source>
</evidence>
<dbReference type="InterPro" id="IPR002347">
    <property type="entry name" value="SDR_fam"/>
</dbReference>
<dbReference type="OrthoDB" id="9787486at2"/>
<dbReference type="InterPro" id="IPR036291">
    <property type="entry name" value="NAD(P)-bd_dom_sf"/>
</dbReference>
<name>A0A2T4S7F5_9STAP</name>